<dbReference type="Proteomes" id="UP000559027">
    <property type="component" value="Unassembled WGS sequence"/>
</dbReference>
<organism evidence="1 2">
    <name type="scientific">Leucocoprinus leucothites</name>
    <dbReference type="NCBI Taxonomy" id="201217"/>
    <lineage>
        <taxon>Eukaryota</taxon>
        <taxon>Fungi</taxon>
        <taxon>Dikarya</taxon>
        <taxon>Basidiomycota</taxon>
        <taxon>Agaricomycotina</taxon>
        <taxon>Agaricomycetes</taxon>
        <taxon>Agaricomycetidae</taxon>
        <taxon>Agaricales</taxon>
        <taxon>Agaricineae</taxon>
        <taxon>Agaricaceae</taxon>
        <taxon>Leucocoprinus</taxon>
    </lineage>
</organism>
<evidence type="ECO:0000313" key="2">
    <source>
        <dbReference type="Proteomes" id="UP000559027"/>
    </source>
</evidence>
<proteinExistence type="predicted"/>
<dbReference type="OrthoDB" id="3039255at2759"/>
<protein>
    <recommendedName>
        <fullName evidence="3">F-box domain-containing protein</fullName>
    </recommendedName>
</protein>
<reference evidence="1 2" key="1">
    <citation type="journal article" date="2020" name="ISME J.">
        <title>Uncovering the hidden diversity of litter-decomposition mechanisms in mushroom-forming fungi.</title>
        <authorList>
            <person name="Floudas D."/>
            <person name="Bentzer J."/>
            <person name="Ahren D."/>
            <person name="Johansson T."/>
            <person name="Persson P."/>
            <person name="Tunlid A."/>
        </authorList>
    </citation>
    <scope>NUCLEOTIDE SEQUENCE [LARGE SCALE GENOMIC DNA]</scope>
    <source>
        <strain evidence="1 2">CBS 146.42</strain>
    </source>
</reference>
<comment type="caution">
    <text evidence="1">The sequence shown here is derived from an EMBL/GenBank/DDBJ whole genome shotgun (WGS) entry which is preliminary data.</text>
</comment>
<name>A0A8H5GBC9_9AGAR</name>
<evidence type="ECO:0008006" key="3">
    <source>
        <dbReference type="Google" id="ProtNLM"/>
    </source>
</evidence>
<accession>A0A8H5GBC9</accession>
<gene>
    <name evidence="1" type="ORF">D9756_002303</name>
</gene>
<dbReference type="EMBL" id="JAACJO010000002">
    <property type="protein sequence ID" value="KAF5361849.1"/>
    <property type="molecule type" value="Genomic_DNA"/>
</dbReference>
<dbReference type="AlphaFoldDB" id="A0A8H5GBC9"/>
<evidence type="ECO:0000313" key="1">
    <source>
        <dbReference type="EMBL" id="KAF5361849.1"/>
    </source>
</evidence>
<sequence>MKPICTVGDSDNHHSQTPTESHGFRVLRRCYNSLLWLTSVKLQHCVTNMVSTSISDFPYDVCEYISHHLSDADLSALRTFNRAFNDLTMLRSYRQITLRAHWTVLHRTGIGELTGFSLLSRPFSYHHLDDFLSGSSPIKRYVRSLQLVFAYDADGKDSRMRLKSRGGQPSEPGVSIRLNRITSLFSHFAQLEEFTVTVDRAPVGLKLPPQILTKDDEQLFRPVLRPLLPDGLLSLATVSNIRALTVCIPSKAWTFVFAPSLHLTRLEKLVIHFDRISHPGFDATSLNANILFPFVRRHSDTLRTLKLIRPYNAFYTRFPFLPVLTEIEIEEPYTRLPPTQAQLHEFLQRHSNTITRISWRSCGQSDQIGVGRTAWFDFRHHSSIPFPHLRDLELKNLNGLSEGLRPPVEEIGLLLGGYTGTLTRLCLGDYWLDSEPFNLILDAIASPILQVLEICPIHLQSGMFSSMAQKLPALQILRIVYDGLYPSALPIGYDNIYLLALRTAHDDLSPPALLFQQEMKSLHVSEWNIRELTLDTNNERTFSWDVNRAIARTFPSLFIINGIPVEEYFY</sequence>
<keyword evidence="2" id="KW-1185">Reference proteome</keyword>